<keyword evidence="6" id="KW-1015">Disulfide bond</keyword>
<feature type="domain" description="Cathepsin propeptide inhibitor" evidence="8">
    <location>
        <begin position="92"/>
        <end position="152"/>
    </location>
</feature>
<dbReference type="InterPro" id="IPR039417">
    <property type="entry name" value="Peptidase_C1A_papain-like"/>
</dbReference>
<keyword evidence="5" id="KW-0865">Zymogen</keyword>
<evidence type="ECO:0000256" key="1">
    <source>
        <dbReference type="ARBA" id="ARBA00008455"/>
    </source>
</evidence>
<reference evidence="9" key="3">
    <citation type="submission" date="2025-09" db="UniProtKB">
        <authorList>
            <consortium name="Ensembl"/>
        </authorList>
    </citation>
    <scope>IDENTIFICATION</scope>
</reference>
<dbReference type="PROSITE" id="PS00640">
    <property type="entry name" value="THIOL_PROTEASE_ASN"/>
    <property type="match status" value="1"/>
</dbReference>
<dbReference type="InterPro" id="IPR038765">
    <property type="entry name" value="Papain-like_cys_pep_sf"/>
</dbReference>
<keyword evidence="10" id="KW-1185">Reference proteome</keyword>
<dbReference type="Gene3D" id="3.90.70.10">
    <property type="entry name" value="Cysteine proteinases"/>
    <property type="match status" value="1"/>
</dbReference>
<dbReference type="PANTHER" id="PTHR12411">
    <property type="entry name" value="CYSTEINE PROTEASE FAMILY C1-RELATED"/>
    <property type="match status" value="1"/>
</dbReference>
<name>A0AAQ4S576_GASAC</name>
<dbReference type="InterPro" id="IPR025660">
    <property type="entry name" value="Pept_his_AS"/>
</dbReference>
<evidence type="ECO:0000256" key="5">
    <source>
        <dbReference type="ARBA" id="ARBA00023145"/>
    </source>
</evidence>
<dbReference type="PROSITE" id="PS00139">
    <property type="entry name" value="THIOL_PROTEASE_CYS"/>
    <property type="match status" value="1"/>
</dbReference>
<keyword evidence="4" id="KW-0788">Thiol protease</keyword>
<reference evidence="9 10" key="1">
    <citation type="journal article" date="2021" name="G3 (Bethesda)">
        <title>Improved contiguity of the threespine stickleback genome using long-read sequencing.</title>
        <authorList>
            <person name="Nath S."/>
            <person name="Shaw D.E."/>
            <person name="White M.A."/>
        </authorList>
    </citation>
    <scope>NUCLEOTIDE SEQUENCE [LARGE SCALE GENOMIC DNA]</scope>
    <source>
        <strain evidence="9 10">Lake Benthic</strain>
    </source>
</reference>
<dbReference type="FunFam" id="3.90.70.10:FF:000006">
    <property type="entry name" value="Cathepsin S"/>
    <property type="match status" value="1"/>
</dbReference>
<dbReference type="Ensembl" id="ENSGACT00000079059.1">
    <property type="protein sequence ID" value="ENSGACP00000070380.1"/>
    <property type="gene ID" value="ENSGACG00000003870.2"/>
</dbReference>
<accession>A0AAQ4S576</accession>
<dbReference type="GeneTree" id="ENSGT00940000155176"/>
<reference evidence="9" key="2">
    <citation type="submission" date="2025-08" db="UniProtKB">
        <authorList>
            <consortium name="Ensembl"/>
        </authorList>
    </citation>
    <scope>IDENTIFICATION</scope>
</reference>
<proteinExistence type="inferred from homology"/>
<dbReference type="Pfam" id="PF00112">
    <property type="entry name" value="Peptidase_C1"/>
    <property type="match status" value="1"/>
</dbReference>
<comment type="similarity">
    <text evidence="1">Belongs to the peptidase C1 family.</text>
</comment>
<dbReference type="PRINTS" id="PR00705">
    <property type="entry name" value="PAPAIN"/>
</dbReference>
<dbReference type="InterPro" id="IPR000169">
    <property type="entry name" value="Pept_cys_AS"/>
</dbReference>
<dbReference type="InterPro" id="IPR000668">
    <property type="entry name" value="Peptidase_C1A_C"/>
</dbReference>
<keyword evidence="3" id="KW-0378">Hydrolase</keyword>
<dbReference type="SMART" id="SM00645">
    <property type="entry name" value="Pept_C1"/>
    <property type="match status" value="1"/>
</dbReference>
<sequence length="394" mass="43870">MITFHCSLLSIFYCPSFSLMIDISWQCLNKLQMPNQSLRQPTRPPYKTTLISLWCSHVLLFLGPEMFCNLLLISLWGFAAAAAINLPEDGHWFLWKKMHNKQYSHQVEESGRRRIWEENLEMIAVHNLEASLGLQTYELAMNHMGDLTTEEITGMLMGTSVPSDLERGPSSFVRLNTSLPQSLDWRDEGLVTEVKLQGSCGSCWAFSAVGALEGQLKKTKGILLSLSSQNLLDCSGKCGNHGCKGGFMSNAFKYVVRNHGIASDASYPYVGMQGPCNYDSEHRAANCSGYVFLPAGDELALKEALATVGPVSVAIDASRPKFVFYRHGVYKDVSCTQKVNHGVLVVGYGTEGTHDYWLVKNSWGVRYGDEGYIKMARNSHNQCGIARYATYPIM</sequence>
<feature type="domain" description="Peptidase C1A papain C-terminal" evidence="7">
    <location>
        <begin position="179"/>
        <end position="393"/>
    </location>
</feature>
<evidence type="ECO:0000313" key="9">
    <source>
        <dbReference type="Ensembl" id="ENSGACP00000070380.1"/>
    </source>
</evidence>
<evidence type="ECO:0000256" key="3">
    <source>
        <dbReference type="ARBA" id="ARBA00022801"/>
    </source>
</evidence>
<dbReference type="SMART" id="SM00848">
    <property type="entry name" value="Inhibitor_I29"/>
    <property type="match status" value="1"/>
</dbReference>
<protein>
    <recommendedName>
        <fullName evidence="11">Cathepsin S, ortholog2, tandem duplicate 1</fullName>
    </recommendedName>
</protein>
<dbReference type="InterPro" id="IPR013128">
    <property type="entry name" value="Peptidase_C1A"/>
</dbReference>
<dbReference type="GO" id="GO:0006508">
    <property type="term" value="P:proteolysis"/>
    <property type="evidence" value="ECO:0007669"/>
    <property type="project" value="UniProtKB-KW"/>
</dbReference>
<dbReference type="Proteomes" id="UP000007635">
    <property type="component" value="Chromosome X"/>
</dbReference>
<dbReference type="InterPro" id="IPR025661">
    <property type="entry name" value="Pept_asp_AS"/>
</dbReference>
<dbReference type="Pfam" id="PF08246">
    <property type="entry name" value="Inhibitor_I29"/>
    <property type="match status" value="1"/>
</dbReference>
<organism evidence="9 10">
    <name type="scientific">Gasterosteus aculeatus aculeatus</name>
    <name type="common">three-spined stickleback</name>
    <dbReference type="NCBI Taxonomy" id="481459"/>
    <lineage>
        <taxon>Eukaryota</taxon>
        <taxon>Metazoa</taxon>
        <taxon>Chordata</taxon>
        <taxon>Craniata</taxon>
        <taxon>Vertebrata</taxon>
        <taxon>Euteleostomi</taxon>
        <taxon>Actinopterygii</taxon>
        <taxon>Neopterygii</taxon>
        <taxon>Teleostei</taxon>
        <taxon>Neoteleostei</taxon>
        <taxon>Acanthomorphata</taxon>
        <taxon>Eupercaria</taxon>
        <taxon>Perciformes</taxon>
        <taxon>Cottioidei</taxon>
        <taxon>Gasterosteales</taxon>
        <taxon>Gasterosteidae</taxon>
        <taxon>Gasterosteus</taxon>
    </lineage>
</organism>
<dbReference type="SUPFAM" id="SSF54001">
    <property type="entry name" value="Cysteine proteinases"/>
    <property type="match status" value="1"/>
</dbReference>
<dbReference type="PROSITE" id="PS00639">
    <property type="entry name" value="THIOL_PROTEASE_HIS"/>
    <property type="match status" value="1"/>
</dbReference>
<dbReference type="AlphaFoldDB" id="A0AAQ4S576"/>
<evidence type="ECO:0000313" key="10">
    <source>
        <dbReference type="Proteomes" id="UP000007635"/>
    </source>
</evidence>
<dbReference type="CDD" id="cd02248">
    <property type="entry name" value="Peptidase_C1A"/>
    <property type="match status" value="1"/>
</dbReference>
<evidence type="ECO:0008006" key="11">
    <source>
        <dbReference type="Google" id="ProtNLM"/>
    </source>
</evidence>
<keyword evidence="2" id="KW-0645">Protease</keyword>
<evidence type="ECO:0000259" key="8">
    <source>
        <dbReference type="SMART" id="SM00848"/>
    </source>
</evidence>
<dbReference type="GO" id="GO:0008234">
    <property type="term" value="F:cysteine-type peptidase activity"/>
    <property type="evidence" value="ECO:0007669"/>
    <property type="project" value="UniProtKB-KW"/>
</dbReference>
<evidence type="ECO:0000256" key="2">
    <source>
        <dbReference type="ARBA" id="ARBA00022670"/>
    </source>
</evidence>
<evidence type="ECO:0000256" key="4">
    <source>
        <dbReference type="ARBA" id="ARBA00022807"/>
    </source>
</evidence>
<dbReference type="InterPro" id="IPR013201">
    <property type="entry name" value="Prot_inhib_I29"/>
</dbReference>
<evidence type="ECO:0000259" key="7">
    <source>
        <dbReference type="SMART" id="SM00645"/>
    </source>
</evidence>
<evidence type="ECO:0000256" key="6">
    <source>
        <dbReference type="ARBA" id="ARBA00023157"/>
    </source>
</evidence>